<keyword evidence="3" id="KW-1185">Reference proteome</keyword>
<gene>
    <name evidence="2" type="ORF">LTRI10_LOCUS4723</name>
</gene>
<evidence type="ECO:0000313" key="3">
    <source>
        <dbReference type="Proteomes" id="UP001497516"/>
    </source>
</evidence>
<keyword evidence="1" id="KW-1133">Transmembrane helix</keyword>
<organism evidence="2 3">
    <name type="scientific">Linum trigynum</name>
    <dbReference type="NCBI Taxonomy" id="586398"/>
    <lineage>
        <taxon>Eukaryota</taxon>
        <taxon>Viridiplantae</taxon>
        <taxon>Streptophyta</taxon>
        <taxon>Embryophyta</taxon>
        <taxon>Tracheophyta</taxon>
        <taxon>Spermatophyta</taxon>
        <taxon>Magnoliopsida</taxon>
        <taxon>eudicotyledons</taxon>
        <taxon>Gunneridae</taxon>
        <taxon>Pentapetalae</taxon>
        <taxon>rosids</taxon>
        <taxon>fabids</taxon>
        <taxon>Malpighiales</taxon>
        <taxon>Linaceae</taxon>
        <taxon>Linum</taxon>
    </lineage>
</organism>
<sequence length="105" mass="11137">MLPFGNPTFDVLLLFSLPLFSGDRVAPLRPRIPPPLFSLLSFLIKLSALAIVGFAGATCTVSLRRGVQVGTLLFPSAFNLEGVMTGADCDISSGGISLTMLYIFS</sequence>
<proteinExistence type="predicted"/>
<reference evidence="2 3" key="1">
    <citation type="submission" date="2024-04" db="EMBL/GenBank/DDBJ databases">
        <authorList>
            <person name="Fracassetti M."/>
        </authorList>
    </citation>
    <scope>NUCLEOTIDE SEQUENCE [LARGE SCALE GENOMIC DNA]</scope>
</reference>
<protein>
    <submittedName>
        <fullName evidence="2">Uncharacterized protein</fullName>
    </submittedName>
</protein>
<dbReference type="EMBL" id="OZ034813">
    <property type="protein sequence ID" value="CAL1357064.1"/>
    <property type="molecule type" value="Genomic_DNA"/>
</dbReference>
<dbReference type="Proteomes" id="UP001497516">
    <property type="component" value="Chromosome 1"/>
</dbReference>
<accession>A0AAV2CLD9</accession>
<name>A0AAV2CLD9_9ROSI</name>
<evidence type="ECO:0000313" key="2">
    <source>
        <dbReference type="EMBL" id="CAL1357064.1"/>
    </source>
</evidence>
<evidence type="ECO:0000256" key="1">
    <source>
        <dbReference type="SAM" id="Phobius"/>
    </source>
</evidence>
<keyword evidence="1" id="KW-0812">Transmembrane</keyword>
<feature type="transmembrane region" description="Helical" evidence="1">
    <location>
        <begin position="37"/>
        <end position="63"/>
    </location>
</feature>
<dbReference type="AlphaFoldDB" id="A0AAV2CLD9"/>
<keyword evidence="1" id="KW-0472">Membrane</keyword>